<reference evidence="4 5" key="1">
    <citation type="submission" date="2021-06" db="EMBL/GenBank/DDBJ databases">
        <title>Caerostris extrusa draft genome.</title>
        <authorList>
            <person name="Kono N."/>
            <person name="Arakawa K."/>
        </authorList>
    </citation>
    <scope>NUCLEOTIDE SEQUENCE [LARGE SCALE GENOMIC DNA]</scope>
</reference>
<comment type="caution">
    <text evidence="4">The sequence shown here is derived from an EMBL/GenBank/DDBJ whole genome shotgun (WGS) entry which is preliminary data.</text>
</comment>
<keyword evidence="1" id="KW-0805">Transcription regulation</keyword>
<organism evidence="4 5">
    <name type="scientific">Caerostris extrusa</name>
    <name type="common">Bark spider</name>
    <name type="synonym">Caerostris bankana</name>
    <dbReference type="NCBI Taxonomy" id="172846"/>
    <lineage>
        <taxon>Eukaryota</taxon>
        <taxon>Metazoa</taxon>
        <taxon>Ecdysozoa</taxon>
        <taxon>Arthropoda</taxon>
        <taxon>Chelicerata</taxon>
        <taxon>Arachnida</taxon>
        <taxon>Araneae</taxon>
        <taxon>Araneomorphae</taxon>
        <taxon>Entelegynae</taxon>
        <taxon>Araneoidea</taxon>
        <taxon>Araneidae</taxon>
        <taxon>Caerostris</taxon>
    </lineage>
</organism>
<evidence type="ECO:0000313" key="4">
    <source>
        <dbReference type="EMBL" id="GIY96243.1"/>
    </source>
</evidence>
<dbReference type="GO" id="GO:0000981">
    <property type="term" value="F:DNA-binding transcription factor activity, RNA polymerase II-specific"/>
    <property type="evidence" value="ECO:0007669"/>
    <property type="project" value="TreeGrafter"/>
</dbReference>
<dbReference type="GO" id="GO:0010557">
    <property type="term" value="P:positive regulation of macromolecule biosynthetic process"/>
    <property type="evidence" value="ECO:0007669"/>
    <property type="project" value="UniProtKB-ARBA"/>
</dbReference>
<evidence type="ECO:0000313" key="5">
    <source>
        <dbReference type="Proteomes" id="UP001054945"/>
    </source>
</evidence>
<dbReference type="PANTHER" id="PTHR23043">
    <property type="entry name" value="HYPOXIA-INDUCIBLE FACTOR 1 ALPHA"/>
    <property type="match status" value="1"/>
</dbReference>
<keyword evidence="3" id="KW-0539">Nucleus</keyword>
<accession>A0AAV4XRA6</accession>
<dbReference type="AlphaFoldDB" id="A0AAV4XRA6"/>
<dbReference type="Gene3D" id="3.30.450.20">
    <property type="entry name" value="PAS domain"/>
    <property type="match status" value="1"/>
</dbReference>
<evidence type="ECO:0000256" key="3">
    <source>
        <dbReference type="ARBA" id="ARBA00023242"/>
    </source>
</evidence>
<gene>
    <name evidence="4" type="primary">AVEN_250749_1</name>
    <name evidence="4" type="ORF">CEXT_524411</name>
</gene>
<dbReference type="InterPro" id="IPR035965">
    <property type="entry name" value="PAS-like_dom_sf"/>
</dbReference>
<sequence length="206" mass="23068">MAASSPLTTAGCANKNKRRRILFRDNGEGGRSKKNYDAKRISEEKSLAIATGGCNSMAEFPRNFSLGYVIFRGSLAERCICRYVFSKGQVETKYYRFLAKNGGHAWLLTQATVIYENGCTKPECVVCLNYVLSTKNKTKLFSLDSLIVGIQGVKMFALPQFVYPSSTKPNKIKYFSLGNLIVVIQCVKMITLTRFVYPSAHKIKKD</sequence>
<keyword evidence="5" id="KW-1185">Reference proteome</keyword>
<proteinExistence type="predicted"/>
<protein>
    <submittedName>
        <fullName evidence="4">Uncharacterized protein</fullName>
    </submittedName>
</protein>
<evidence type="ECO:0000256" key="1">
    <source>
        <dbReference type="ARBA" id="ARBA00023015"/>
    </source>
</evidence>
<dbReference type="PANTHER" id="PTHR23043:SF17">
    <property type="entry name" value="PROTEIN SIMILAR"/>
    <property type="match status" value="1"/>
</dbReference>
<dbReference type="EMBL" id="BPLR01000641">
    <property type="protein sequence ID" value="GIY96243.1"/>
    <property type="molecule type" value="Genomic_DNA"/>
</dbReference>
<keyword evidence="2" id="KW-0804">Transcription</keyword>
<name>A0AAV4XRA6_CAEEX</name>
<dbReference type="SUPFAM" id="SSF55785">
    <property type="entry name" value="PYP-like sensor domain (PAS domain)"/>
    <property type="match status" value="1"/>
</dbReference>
<dbReference type="Proteomes" id="UP001054945">
    <property type="component" value="Unassembled WGS sequence"/>
</dbReference>
<dbReference type="GO" id="GO:0071456">
    <property type="term" value="P:cellular response to hypoxia"/>
    <property type="evidence" value="ECO:0007669"/>
    <property type="project" value="TreeGrafter"/>
</dbReference>
<evidence type="ECO:0000256" key="2">
    <source>
        <dbReference type="ARBA" id="ARBA00023163"/>
    </source>
</evidence>
<dbReference type="GO" id="GO:0000977">
    <property type="term" value="F:RNA polymerase II transcription regulatory region sequence-specific DNA binding"/>
    <property type="evidence" value="ECO:0007669"/>
    <property type="project" value="TreeGrafter"/>
</dbReference>